<evidence type="ECO:0000256" key="4">
    <source>
        <dbReference type="ARBA" id="ARBA00005554"/>
    </source>
</evidence>
<evidence type="ECO:0000259" key="15">
    <source>
        <dbReference type="Pfam" id="PF20266"/>
    </source>
</evidence>
<dbReference type="GO" id="GO:0005886">
    <property type="term" value="C:plasma membrane"/>
    <property type="evidence" value="ECO:0007669"/>
    <property type="project" value="UniProtKB-SubCell"/>
</dbReference>
<evidence type="ECO:0000313" key="16">
    <source>
        <dbReference type="EMBL" id="KAG2463074.1"/>
    </source>
</evidence>
<keyword evidence="6" id="KW-1003">Cell membrane</keyword>
<dbReference type="SMART" id="SM01265">
    <property type="entry name" value="Mab-21"/>
    <property type="match status" value="1"/>
</dbReference>
<feature type="coiled-coil region" evidence="14">
    <location>
        <begin position="77"/>
        <end position="107"/>
    </location>
</feature>
<keyword evidence="12" id="KW-0325">Glycoprotein</keyword>
<evidence type="ECO:0000256" key="13">
    <source>
        <dbReference type="ARBA" id="ARBA00023242"/>
    </source>
</evidence>
<protein>
    <recommendedName>
        <fullName evidence="5">Inositol 1,4,5-trisphosphate receptor-interacting protein</fullName>
    </recommendedName>
</protein>
<accession>A0A8X7X8U2</accession>
<keyword evidence="8" id="KW-0732">Signal</keyword>
<keyword evidence="17" id="KW-1185">Reference proteome</keyword>
<evidence type="ECO:0000256" key="9">
    <source>
        <dbReference type="ARBA" id="ARBA00022989"/>
    </source>
</evidence>
<dbReference type="InterPro" id="IPR024810">
    <property type="entry name" value="MAB21L/cGLR"/>
</dbReference>
<dbReference type="GO" id="GO:0005640">
    <property type="term" value="C:nuclear outer membrane"/>
    <property type="evidence" value="ECO:0007669"/>
    <property type="project" value="UniProtKB-SubCell"/>
</dbReference>
<evidence type="ECO:0000256" key="5">
    <source>
        <dbReference type="ARBA" id="ARBA00019443"/>
    </source>
</evidence>
<gene>
    <name evidence="16" type="primary">Itprip_0</name>
    <name evidence="16" type="ORF">GTO96_0001754</name>
</gene>
<keyword evidence="7" id="KW-0812">Transmembrane</keyword>
<evidence type="ECO:0000256" key="11">
    <source>
        <dbReference type="ARBA" id="ARBA00023136"/>
    </source>
</evidence>
<name>A0A8X7X8U2_POLSE</name>
<dbReference type="Gene3D" id="3.30.460.90">
    <property type="match status" value="1"/>
</dbReference>
<evidence type="ECO:0000256" key="1">
    <source>
        <dbReference type="ARBA" id="ARBA00003856"/>
    </source>
</evidence>
<comment type="subcellular location">
    <subcellularLocation>
        <location evidence="2">Cell membrane</location>
        <topology evidence="2">Single-pass type I membrane protein</topology>
    </subcellularLocation>
    <subcellularLocation>
        <location evidence="3">Nucleus outer membrane</location>
        <topology evidence="3">Single-pass type I membrane protein</topology>
    </subcellularLocation>
</comment>
<evidence type="ECO:0000256" key="14">
    <source>
        <dbReference type="SAM" id="Coils"/>
    </source>
</evidence>
<comment type="similarity">
    <text evidence="4">Belongs to the ITPRIP family.</text>
</comment>
<sequence>MTHPGSVVSTSGRRILTGQVRLSKTVFRFPTPLQREPETMQGGIFQVCFFVTAAILNRPFLFPKENATIPERDEEIITRMKEHEKAYEMERARLEQEAAKMNQAEEKPVVEDFNQSWDFWSAVSLVTFLMIEIWRQDFQDGNNQDSSSEEEDYLSFGNVAKKMILPDKGVLASFHDSCIGVSGTEFWRMREFVESFADDLLEALRSTCNRDADMEVEDCIGIGSMYENWKVGKPMLCDLIVPFTPPEPYRFTFEHWCSPGNDVPPTWQGCGRIKIVNANEDKLDCLCGRTNLGEDMLCLLHSKAEKVKTKNTTDDLLCSKDTTYLAKDQVMKWFQISITKAWNQISHKHKFDLTFHSLDSPGAIKVKFQSGKVIVFNITPVVQYEDTDAYLLSHFESSNNNLSDIYWPMTFAVYEKNLFKFFAKNLPSNSCHLSCLQIVAFLHKKQCSLTGKSGLTSYHLKTTLLHLLLSKLPAEWHSDQLQKRLRDILMFLEKSLQEKKLYHVLIGNHKVPKWLNIPTVFREAEPLNLLRPLLLKGDLYVKTVDTFQEMLKNAPVLIQEYMPHFPNGITHLQ</sequence>
<evidence type="ECO:0000256" key="10">
    <source>
        <dbReference type="ARBA" id="ARBA00023054"/>
    </source>
</evidence>
<organism evidence="16 17">
    <name type="scientific">Polypterus senegalus</name>
    <name type="common">Senegal bichir</name>
    <dbReference type="NCBI Taxonomy" id="55291"/>
    <lineage>
        <taxon>Eukaryota</taxon>
        <taxon>Metazoa</taxon>
        <taxon>Chordata</taxon>
        <taxon>Craniata</taxon>
        <taxon>Vertebrata</taxon>
        <taxon>Euteleostomi</taxon>
        <taxon>Actinopterygii</taxon>
        <taxon>Polypteriformes</taxon>
        <taxon>Polypteridae</taxon>
        <taxon>Polypterus</taxon>
    </lineage>
</organism>
<dbReference type="Proteomes" id="UP000886611">
    <property type="component" value="Unassembled WGS sequence"/>
</dbReference>
<evidence type="ECO:0000256" key="3">
    <source>
        <dbReference type="ARBA" id="ARBA00004494"/>
    </source>
</evidence>
<evidence type="ECO:0000256" key="12">
    <source>
        <dbReference type="ARBA" id="ARBA00023180"/>
    </source>
</evidence>
<evidence type="ECO:0000256" key="6">
    <source>
        <dbReference type="ARBA" id="ARBA00022475"/>
    </source>
</evidence>
<dbReference type="InterPro" id="IPR026250">
    <property type="entry name" value="ITPRIP-like"/>
</dbReference>
<keyword evidence="13" id="KW-0539">Nucleus</keyword>
<evidence type="ECO:0000313" key="17">
    <source>
        <dbReference type="Proteomes" id="UP000886611"/>
    </source>
</evidence>
<dbReference type="PANTHER" id="PTHR10656">
    <property type="entry name" value="CELL FATE DETERMINING PROTEIN MAB21-RELATED"/>
    <property type="match status" value="1"/>
</dbReference>
<dbReference type="PRINTS" id="PR02107">
    <property type="entry name" value="INOS145TPRIP"/>
</dbReference>
<feature type="non-terminal residue" evidence="16">
    <location>
        <position position="1"/>
    </location>
</feature>
<keyword evidence="11" id="KW-0472">Membrane</keyword>
<feature type="non-terminal residue" evidence="16">
    <location>
        <position position="573"/>
    </location>
</feature>
<keyword evidence="9" id="KW-1133">Transmembrane helix</keyword>
<dbReference type="EMBL" id="JAATIS010004040">
    <property type="protein sequence ID" value="KAG2463074.1"/>
    <property type="molecule type" value="Genomic_DNA"/>
</dbReference>
<dbReference type="AlphaFoldDB" id="A0A8X7X8U2"/>
<comment type="caution">
    <text evidence="16">The sequence shown here is derived from an EMBL/GenBank/DDBJ whole genome shotgun (WGS) entry which is preliminary data.</text>
</comment>
<evidence type="ECO:0000256" key="7">
    <source>
        <dbReference type="ARBA" id="ARBA00022692"/>
    </source>
</evidence>
<dbReference type="PANTHER" id="PTHR10656:SF8">
    <property type="entry name" value="INOSITOL 1,4,5-TRISPHOSPHATE RECEPTOR-INTERACTING PROTEIN"/>
    <property type="match status" value="1"/>
</dbReference>
<keyword evidence="10 14" id="KW-0175">Coiled coil</keyword>
<dbReference type="InterPro" id="IPR046906">
    <property type="entry name" value="Mab-21_HhH/H2TH-like"/>
</dbReference>
<comment type="function">
    <text evidence="1">Enhances Ca(2+)-mediated inhibition of inositol 1,4,5-triphosphate receptor (ITPR) Ca(2+) release.</text>
</comment>
<feature type="domain" description="Mab-21-like HhH/H2TH-like" evidence="15">
    <location>
        <begin position="434"/>
        <end position="503"/>
    </location>
</feature>
<evidence type="ECO:0000256" key="2">
    <source>
        <dbReference type="ARBA" id="ARBA00004251"/>
    </source>
</evidence>
<proteinExistence type="inferred from homology"/>
<dbReference type="Gene3D" id="1.10.1410.40">
    <property type="match status" value="1"/>
</dbReference>
<dbReference type="Pfam" id="PF20266">
    <property type="entry name" value="Mab-21_C"/>
    <property type="match status" value="1"/>
</dbReference>
<evidence type="ECO:0000256" key="8">
    <source>
        <dbReference type="ARBA" id="ARBA00022729"/>
    </source>
</evidence>
<reference evidence="16 17" key="1">
    <citation type="journal article" date="2021" name="Cell">
        <title>Tracing the genetic footprints of vertebrate landing in non-teleost ray-finned fishes.</title>
        <authorList>
            <person name="Bi X."/>
            <person name="Wang K."/>
            <person name="Yang L."/>
            <person name="Pan H."/>
            <person name="Jiang H."/>
            <person name="Wei Q."/>
            <person name="Fang M."/>
            <person name="Yu H."/>
            <person name="Zhu C."/>
            <person name="Cai Y."/>
            <person name="He Y."/>
            <person name="Gan X."/>
            <person name="Zeng H."/>
            <person name="Yu D."/>
            <person name="Zhu Y."/>
            <person name="Jiang H."/>
            <person name="Qiu Q."/>
            <person name="Yang H."/>
            <person name="Zhang Y.E."/>
            <person name="Wang W."/>
            <person name="Zhu M."/>
            <person name="He S."/>
            <person name="Zhang G."/>
        </authorList>
    </citation>
    <scope>NUCLEOTIDE SEQUENCE [LARGE SCALE GENOMIC DNA]</scope>
    <source>
        <strain evidence="16">Bchr_013</strain>
    </source>
</reference>